<gene>
    <name evidence="2" type="ORF">ACFSL4_13455</name>
</gene>
<organism evidence="2 3">
    <name type="scientific">Streptomyces caeni</name>
    <dbReference type="NCBI Taxonomy" id="2307231"/>
    <lineage>
        <taxon>Bacteria</taxon>
        <taxon>Bacillati</taxon>
        <taxon>Actinomycetota</taxon>
        <taxon>Actinomycetes</taxon>
        <taxon>Kitasatosporales</taxon>
        <taxon>Streptomycetaceae</taxon>
        <taxon>Streptomyces</taxon>
    </lineage>
</organism>
<evidence type="ECO:0000313" key="2">
    <source>
        <dbReference type="EMBL" id="MFD1659182.1"/>
    </source>
</evidence>
<dbReference type="Proteomes" id="UP001597261">
    <property type="component" value="Unassembled WGS sequence"/>
</dbReference>
<reference evidence="3" key="1">
    <citation type="journal article" date="2019" name="Int. J. Syst. Evol. Microbiol.">
        <title>The Global Catalogue of Microorganisms (GCM) 10K type strain sequencing project: providing services to taxonomists for standard genome sequencing and annotation.</title>
        <authorList>
            <consortium name="The Broad Institute Genomics Platform"/>
            <consortium name="The Broad Institute Genome Sequencing Center for Infectious Disease"/>
            <person name="Wu L."/>
            <person name="Ma J."/>
        </authorList>
    </citation>
    <scope>NUCLEOTIDE SEQUENCE [LARGE SCALE GENOMIC DNA]</scope>
    <source>
        <strain evidence="3">CGMCC 1.12470</strain>
    </source>
</reference>
<accession>A0ABW4IR32</accession>
<proteinExistence type="predicted"/>
<feature type="compositionally biased region" description="Gly residues" evidence="1">
    <location>
        <begin position="33"/>
        <end position="47"/>
    </location>
</feature>
<evidence type="ECO:0000256" key="1">
    <source>
        <dbReference type="SAM" id="MobiDB-lite"/>
    </source>
</evidence>
<name>A0ABW4IR32_9ACTN</name>
<dbReference type="RefSeq" id="WP_381082055.1">
    <property type="nucleotide sequence ID" value="NZ_JBHUDX010000030.1"/>
</dbReference>
<dbReference type="EMBL" id="JBHUDX010000030">
    <property type="protein sequence ID" value="MFD1659182.1"/>
    <property type="molecule type" value="Genomic_DNA"/>
</dbReference>
<keyword evidence="3" id="KW-1185">Reference proteome</keyword>
<evidence type="ECO:0000313" key="3">
    <source>
        <dbReference type="Proteomes" id="UP001597261"/>
    </source>
</evidence>
<feature type="region of interest" description="Disordered" evidence="1">
    <location>
        <begin position="30"/>
        <end position="49"/>
    </location>
</feature>
<protein>
    <submittedName>
        <fullName evidence="2">Uncharacterized protein</fullName>
    </submittedName>
</protein>
<comment type="caution">
    <text evidence="2">The sequence shown here is derived from an EMBL/GenBank/DDBJ whole genome shotgun (WGS) entry which is preliminary data.</text>
</comment>
<sequence length="62" mass="6327">MAASSERRTMLCFLAVDRFLRSAKPGRFHRAGGLAGAGPGGPHGGGVLHLVRGQDLAGSRAA</sequence>